<gene>
    <name evidence="1" type="ORF">CHS0354_040763</name>
</gene>
<keyword evidence="2" id="KW-1185">Reference proteome</keyword>
<dbReference type="AlphaFoldDB" id="A0AAE0VXR1"/>
<evidence type="ECO:0000313" key="2">
    <source>
        <dbReference type="Proteomes" id="UP001195483"/>
    </source>
</evidence>
<evidence type="ECO:0000313" key="1">
    <source>
        <dbReference type="EMBL" id="KAK3594016.1"/>
    </source>
</evidence>
<dbReference type="Proteomes" id="UP001195483">
    <property type="component" value="Unassembled WGS sequence"/>
</dbReference>
<reference evidence="1" key="3">
    <citation type="submission" date="2023-05" db="EMBL/GenBank/DDBJ databases">
        <authorList>
            <person name="Smith C.H."/>
        </authorList>
    </citation>
    <scope>NUCLEOTIDE SEQUENCE</scope>
    <source>
        <strain evidence="1">CHS0354</strain>
        <tissue evidence="1">Mantle</tissue>
    </source>
</reference>
<protein>
    <submittedName>
        <fullName evidence="1">Uncharacterized protein</fullName>
    </submittedName>
</protein>
<organism evidence="1 2">
    <name type="scientific">Potamilus streckersoni</name>
    <dbReference type="NCBI Taxonomy" id="2493646"/>
    <lineage>
        <taxon>Eukaryota</taxon>
        <taxon>Metazoa</taxon>
        <taxon>Spiralia</taxon>
        <taxon>Lophotrochozoa</taxon>
        <taxon>Mollusca</taxon>
        <taxon>Bivalvia</taxon>
        <taxon>Autobranchia</taxon>
        <taxon>Heteroconchia</taxon>
        <taxon>Palaeoheterodonta</taxon>
        <taxon>Unionida</taxon>
        <taxon>Unionoidea</taxon>
        <taxon>Unionidae</taxon>
        <taxon>Ambleminae</taxon>
        <taxon>Lampsilini</taxon>
        <taxon>Potamilus</taxon>
    </lineage>
</organism>
<name>A0AAE0VXR1_9BIVA</name>
<accession>A0AAE0VXR1</accession>
<sequence>MNWHDGKTRFETFFKPLPREVEKKTISEYREYLKKFIDRFEAANILTENQICENIRGSFSRLLDVIYNRNGECDVNGDKIDDGNSDIINNKENYGISLIPEFDRGVEDADMCDCNENYGSNRRPKFGVWVDEMNRTRGISAFGIRADYSDVSNFIENNAVSRRPDFDVRVEEAGISRLDKSNAISRNDDFNVSVDDNVMYNFKENNRMNSMLDLLSGVDDAGISNCDENNGIMKTPNFDVKVDKYDRNEINEVRMCKFHEKFGIRKVPNFGVTIKTQFSNEIGRNKSTLLKCDKLTLCYENAYEAIFDYSLDVQKQTCTFSLRQYRNKFDSNSSMSNKGFVRHDDNDSNKIKTLRRALVDKFGYLSRAIFFQLRQANEKIFTVDSSYPNDTFQFERVKNRKEKYTYDFLIRSEQQNFILGGNYVKCSVLTIHNQTLQKAEKYVISFDSFDSYLKEVYCRGLIGCKKDHDLILFGKLVCEVSWEDIYVKFHGIVGTESKDWEWFSKNNDPIVPKEAETLKYRRHKTDQDNAVFLIKPDKNKHFFKLSKAFIFGDHDKIAKLSPSVAEATCVIAINFSECIRNYYTVLINVIGIVLNKRIGLSHEEFLEYHPMACGGSWENKPKTGYEGIRSFAGDKLGMVDKKQLKFIQLWNEYKTGAVNGNLLLTGRARRGRVAYVSLQRWLSENWPFELHGNTVIVYCIQNRFYTALR</sequence>
<dbReference type="EMBL" id="JAEAOA010002342">
    <property type="protein sequence ID" value="KAK3594016.1"/>
    <property type="molecule type" value="Genomic_DNA"/>
</dbReference>
<reference evidence="1" key="2">
    <citation type="journal article" date="2021" name="Genome Biol. Evol.">
        <title>Developing a high-quality reference genome for a parasitic bivalve with doubly uniparental inheritance (Bivalvia: Unionida).</title>
        <authorList>
            <person name="Smith C.H."/>
        </authorList>
    </citation>
    <scope>NUCLEOTIDE SEQUENCE</scope>
    <source>
        <strain evidence="1">CHS0354</strain>
        <tissue evidence="1">Mantle</tissue>
    </source>
</reference>
<reference evidence="1" key="1">
    <citation type="journal article" date="2021" name="Genome Biol. Evol.">
        <title>A High-Quality Reference Genome for a Parasitic Bivalve with Doubly Uniparental Inheritance (Bivalvia: Unionida).</title>
        <authorList>
            <person name="Smith C.H."/>
        </authorList>
    </citation>
    <scope>NUCLEOTIDE SEQUENCE</scope>
    <source>
        <strain evidence="1">CHS0354</strain>
    </source>
</reference>
<proteinExistence type="predicted"/>
<comment type="caution">
    <text evidence="1">The sequence shown here is derived from an EMBL/GenBank/DDBJ whole genome shotgun (WGS) entry which is preliminary data.</text>
</comment>